<evidence type="ECO:0000313" key="2">
    <source>
        <dbReference type="Proteomes" id="UP000007015"/>
    </source>
</evidence>
<name>B8AYV9_ORYSI</name>
<evidence type="ECO:0000313" key="1">
    <source>
        <dbReference type="EMBL" id="EEC78648.1"/>
    </source>
</evidence>
<reference evidence="1 2" key="1">
    <citation type="journal article" date="2005" name="PLoS Biol.">
        <title>The genomes of Oryza sativa: a history of duplications.</title>
        <authorList>
            <person name="Yu J."/>
            <person name="Wang J."/>
            <person name="Lin W."/>
            <person name="Li S."/>
            <person name="Li H."/>
            <person name="Zhou J."/>
            <person name="Ni P."/>
            <person name="Dong W."/>
            <person name="Hu S."/>
            <person name="Zeng C."/>
            <person name="Zhang J."/>
            <person name="Zhang Y."/>
            <person name="Li R."/>
            <person name="Xu Z."/>
            <person name="Li S."/>
            <person name="Li X."/>
            <person name="Zheng H."/>
            <person name="Cong L."/>
            <person name="Lin L."/>
            <person name="Yin J."/>
            <person name="Geng J."/>
            <person name="Li G."/>
            <person name="Shi J."/>
            <person name="Liu J."/>
            <person name="Lv H."/>
            <person name="Li J."/>
            <person name="Wang J."/>
            <person name="Deng Y."/>
            <person name="Ran L."/>
            <person name="Shi X."/>
            <person name="Wang X."/>
            <person name="Wu Q."/>
            <person name="Li C."/>
            <person name="Ren X."/>
            <person name="Wang J."/>
            <person name="Wang X."/>
            <person name="Li D."/>
            <person name="Liu D."/>
            <person name="Zhang X."/>
            <person name="Ji Z."/>
            <person name="Zhao W."/>
            <person name="Sun Y."/>
            <person name="Zhang Z."/>
            <person name="Bao J."/>
            <person name="Han Y."/>
            <person name="Dong L."/>
            <person name="Ji J."/>
            <person name="Chen P."/>
            <person name="Wu S."/>
            <person name="Liu J."/>
            <person name="Xiao Y."/>
            <person name="Bu D."/>
            <person name="Tan J."/>
            <person name="Yang L."/>
            <person name="Ye C."/>
            <person name="Zhang J."/>
            <person name="Xu J."/>
            <person name="Zhou Y."/>
            <person name="Yu Y."/>
            <person name="Zhang B."/>
            <person name="Zhuang S."/>
            <person name="Wei H."/>
            <person name="Liu B."/>
            <person name="Lei M."/>
            <person name="Yu H."/>
            <person name="Li Y."/>
            <person name="Xu H."/>
            <person name="Wei S."/>
            <person name="He X."/>
            <person name="Fang L."/>
            <person name="Zhang Z."/>
            <person name="Zhang Y."/>
            <person name="Huang X."/>
            <person name="Su Z."/>
            <person name="Tong W."/>
            <person name="Li J."/>
            <person name="Tong Z."/>
            <person name="Li S."/>
            <person name="Ye J."/>
            <person name="Wang L."/>
            <person name="Fang L."/>
            <person name="Lei T."/>
            <person name="Chen C."/>
            <person name="Chen H."/>
            <person name="Xu Z."/>
            <person name="Li H."/>
            <person name="Huang H."/>
            <person name="Zhang F."/>
            <person name="Xu H."/>
            <person name="Li N."/>
            <person name="Zhao C."/>
            <person name="Li S."/>
            <person name="Dong L."/>
            <person name="Huang Y."/>
            <person name="Li L."/>
            <person name="Xi Y."/>
            <person name="Qi Q."/>
            <person name="Li W."/>
            <person name="Zhang B."/>
            <person name="Hu W."/>
            <person name="Zhang Y."/>
            <person name="Tian X."/>
            <person name="Jiao Y."/>
            <person name="Liang X."/>
            <person name="Jin J."/>
            <person name="Gao L."/>
            <person name="Zheng W."/>
            <person name="Hao B."/>
            <person name="Liu S."/>
            <person name="Wang W."/>
            <person name="Yuan L."/>
            <person name="Cao M."/>
            <person name="McDermott J."/>
            <person name="Samudrala R."/>
            <person name="Wang J."/>
            <person name="Wong G.K."/>
            <person name="Yang H."/>
        </authorList>
    </citation>
    <scope>NUCLEOTIDE SEQUENCE [LARGE SCALE GENOMIC DNA]</scope>
    <source>
        <strain evidence="2">cv. 93-11</strain>
    </source>
</reference>
<gene>
    <name evidence="1" type="ORF">OsI_18740</name>
</gene>
<dbReference type="HOGENOM" id="CLU_1268719_0_0_1"/>
<dbReference type="EMBL" id="CM000130">
    <property type="protein sequence ID" value="EEC78648.1"/>
    <property type="molecule type" value="Genomic_DNA"/>
</dbReference>
<keyword evidence="2" id="KW-1185">Reference proteome</keyword>
<dbReference type="STRING" id="39946.B8AYV9"/>
<dbReference type="Gramene" id="BGIOSGA018671-TA">
    <property type="protein sequence ID" value="BGIOSGA018671-PA"/>
    <property type="gene ID" value="BGIOSGA018671"/>
</dbReference>
<dbReference type="AlphaFoldDB" id="B8AYV9"/>
<proteinExistence type="predicted"/>
<protein>
    <submittedName>
        <fullName evidence="1">Uncharacterized protein</fullName>
    </submittedName>
</protein>
<sequence length="218" mass="24763">MVFLGQNHLYDGISWKSHLSMVFLGLRRLSMAFYGLSVIFMDEKSSVMKKDESESESSAIHQTMWNTQRIVHLCVKTLREIKFTLTAKQEMKRDLGRKGGKGGKRGLKPILAITWDDLRPSTLRSSRWRPGMGEMPKASRLRHAYDHRGPGPRTVVEHALFRCLPNGPRPKGHDRVESTTMLPRNFESAGAVPLVEGNIAREEAMWEPEAREDGPPQL</sequence>
<organism evidence="1 2">
    <name type="scientific">Oryza sativa subsp. indica</name>
    <name type="common">Rice</name>
    <dbReference type="NCBI Taxonomy" id="39946"/>
    <lineage>
        <taxon>Eukaryota</taxon>
        <taxon>Viridiplantae</taxon>
        <taxon>Streptophyta</taxon>
        <taxon>Embryophyta</taxon>
        <taxon>Tracheophyta</taxon>
        <taxon>Spermatophyta</taxon>
        <taxon>Magnoliopsida</taxon>
        <taxon>Liliopsida</taxon>
        <taxon>Poales</taxon>
        <taxon>Poaceae</taxon>
        <taxon>BOP clade</taxon>
        <taxon>Oryzoideae</taxon>
        <taxon>Oryzeae</taxon>
        <taxon>Oryzinae</taxon>
        <taxon>Oryza</taxon>
        <taxon>Oryza sativa</taxon>
    </lineage>
</organism>
<accession>B8AYV9</accession>
<dbReference type="Proteomes" id="UP000007015">
    <property type="component" value="Chromosome 5"/>
</dbReference>